<dbReference type="Gene3D" id="3.30.1360.40">
    <property type="match status" value="1"/>
</dbReference>
<evidence type="ECO:0000256" key="12">
    <source>
        <dbReference type="PROSITE-ProRule" id="PRU01384"/>
    </source>
</evidence>
<dbReference type="PANTHER" id="PTHR43493:SF5">
    <property type="entry name" value="DNA GYRASE SUBUNIT A, CHLOROPLASTIC_MITOCHONDRIAL"/>
    <property type="match status" value="1"/>
</dbReference>
<dbReference type="InterPro" id="IPR050220">
    <property type="entry name" value="Type_II_DNA_Topoisomerases"/>
</dbReference>
<keyword evidence="7" id="KW-0067">ATP-binding</keyword>
<dbReference type="GO" id="GO:0005739">
    <property type="term" value="C:mitochondrion"/>
    <property type="evidence" value="ECO:0007669"/>
    <property type="project" value="UniProtKB-SubCell"/>
</dbReference>
<comment type="subcellular location">
    <subcellularLocation>
        <location evidence="2">Mitochondrion</location>
    </subcellularLocation>
    <subcellularLocation>
        <location evidence="3">Plastid</location>
        <location evidence="3">Chloroplast</location>
    </subcellularLocation>
</comment>
<dbReference type="FunFam" id="3.30.1360.40:FF:000002">
    <property type="entry name" value="DNA gyrase subunit A"/>
    <property type="match status" value="1"/>
</dbReference>
<evidence type="ECO:0000313" key="15">
    <source>
        <dbReference type="EMBL" id="KAF9675061.1"/>
    </source>
</evidence>
<feature type="region of interest" description="Disordered" evidence="13">
    <location>
        <begin position="65"/>
        <end position="103"/>
    </location>
</feature>
<dbReference type="Gene3D" id="3.90.199.10">
    <property type="entry name" value="Topoisomerase II, domain 5"/>
    <property type="match status" value="1"/>
</dbReference>
<evidence type="ECO:0000256" key="8">
    <source>
        <dbReference type="ARBA" id="ARBA00023029"/>
    </source>
</evidence>
<dbReference type="GO" id="GO:0006265">
    <property type="term" value="P:DNA topological change"/>
    <property type="evidence" value="ECO:0007669"/>
    <property type="project" value="UniProtKB-UniRule"/>
</dbReference>
<dbReference type="InterPro" id="IPR013760">
    <property type="entry name" value="Topo_IIA-like_dom_sf"/>
</dbReference>
<keyword evidence="8 12" id="KW-0799">Topoisomerase</keyword>
<dbReference type="GO" id="GO:0003918">
    <property type="term" value="F:DNA topoisomerase type II (double strand cut, ATP-hydrolyzing) activity"/>
    <property type="evidence" value="ECO:0007669"/>
    <property type="project" value="UniProtKB-EC"/>
</dbReference>
<dbReference type="EC" id="5.6.2.2" evidence="5"/>
<dbReference type="GO" id="GO:0009507">
    <property type="term" value="C:chloroplast"/>
    <property type="evidence" value="ECO:0007669"/>
    <property type="project" value="UniProtKB-SubCell"/>
</dbReference>
<dbReference type="Pfam" id="PF03989">
    <property type="entry name" value="DNA_gyraseA_C"/>
    <property type="match status" value="6"/>
</dbReference>
<evidence type="ECO:0000256" key="1">
    <source>
        <dbReference type="ARBA" id="ARBA00000185"/>
    </source>
</evidence>
<feature type="domain" description="Topo IIA-type catalytic" evidence="14">
    <location>
        <begin position="130"/>
        <end position="595"/>
    </location>
</feature>
<dbReference type="NCBIfam" id="NF004044">
    <property type="entry name" value="PRK05561.1"/>
    <property type="match status" value="1"/>
</dbReference>
<dbReference type="InterPro" id="IPR035516">
    <property type="entry name" value="Gyrase/topoIV_suA_C"/>
</dbReference>
<dbReference type="Proteomes" id="UP000657918">
    <property type="component" value="Unassembled WGS sequence"/>
</dbReference>
<dbReference type="CDD" id="cd00187">
    <property type="entry name" value="TOP4c"/>
    <property type="match status" value="1"/>
</dbReference>
<evidence type="ECO:0000256" key="5">
    <source>
        <dbReference type="ARBA" id="ARBA00012895"/>
    </source>
</evidence>
<evidence type="ECO:0000256" key="9">
    <source>
        <dbReference type="ARBA" id="ARBA00023125"/>
    </source>
</evidence>
<evidence type="ECO:0000256" key="11">
    <source>
        <dbReference type="ARBA" id="ARBA00074255"/>
    </source>
</evidence>
<dbReference type="FunFam" id="3.90.199.10:FF:000001">
    <property type="entry name" value="DNA gyrase subunit A"/>
    <property type="match status" value="1"/>
</dbReference>
<dbReference type="InterPro" id="IPR013757">
    <property type="entry name" value="Topo_IIA_A_a_sf"/>
</dbReference>
<dbReference type="AlphaFoldDB" id="A0A835JTZ8"/>
<dbReference type="FunFam" id="2.120.10.90:FF:000007">
    <property type="entry name" value="DNA gyrase subunit A"/>
    <property type="match status" value="1"/>
</dbReference>
<dbReference type="NCBIfam" id="NF004043">
    <property type="entry name" value="PRK05560.1"/>
    <property type="match status" value="1"/>
</dbReference>
<feature type="active site" description="O-(5'-phospho-DNA)-tyrosine intermediate" evidence="12">
    <location>
        <position position="218"/>
    </location>
</feature>
<dbReference type="InterPro" id="IPR013758">
    <property type="entry name" value="Topo_IIA_A/C_ab"/>
</dbReference>
<dbReference type="FunFam" id="1.10.268.10:FF:000001">
    <property type="entry name" value="DNA gyrase subunit A"/>
    <property type="match status" value="1"/>
</dbReference>
<dbReference type="Gene3D" id="1.10.268.10">
    <property type="entry name" value="Topoisomerase, domain 3"/>
    <property type="match status" value="1"/>
</dbReference>
<evidence type="ECO:0000259" key="14">
    <source>
        <dbReference type="PROSITE" id="PS52040"/>
    </source>
</evidence>
<dbReference type="GO" id="GO:0005524">
    <property type="term" value="F:ATP binding"/>
    <property type="evidence" value="ECO:0007669"/>
    <property type="project" value="UniProtKB-KW"/>
</dbReference>
<keyword evidence="6" id="KW-0547">Nucleotide-binding</keyword>
<dbReference type="PROSITE" id="PS52040">
    <property type="entry name" value="TOPO_IIA"/>
    <property type="match status" value="1"/>
</dbReference>
<gene>
    <name evidence="15" type="ORF">SADUNF_Sadunf10G0192300</name>
</gene>
<evidence type="ECO:0000256" key="4">
    <source>
        <dbReference type="ARBA" id="ARBA00008263"/>
    </source>
</evidence>
<sequence length="950" mass="104793">MNPPSLTRLNPNSCNPMSLSSTLRLSSFLHRLPPPSLRYFSFLHHHHHHRSVSDLRFLSSSSPRIRPVVQSRRREEAPNDDSENGSLLVKDSNGGSPGGGNGRVVQTELHKEATEAYMAYAMSVLLGRALPDVRDGLKPVHRRILFAMHELGLSSKKPFKKCARVVGEVLGKFHPHGDTAVYDALVRMAQDFSLRCPLIQGHGNFGSVDADPPAAMRYTECRLDGLTEAVFLADLEQDTVDFVPNFDNSQKEPSLLPTRLPTLLLNGSSGIAVGMATKIPPHNLGELVDVLCALIHNPDATLQELLEYMPGPDFPTGGIIMGNQGILDAYRSGQGRIVVRGKTDVELLDSKTKRNAVIIKEIPYQTNKASLVEKIAELVEDKNLDGISDIRDESDRSGMRILKRGADPSIVLNNLYRLTPLQSGFSCNMVGILDGQPKLMGLKELLQAFLDFRCSVVERRAMFKLTEAQKRRHIVEGIVVGLDNLDRVVDIIRKASSNAIASSGLRNEFNLSEKQADAILDISLRRLTLLEGKKFLEESKSLMEQITKLEELLSSRGNILQLIEQEAVELKNKFSNPRRSMLEDSDSGQLEDIDVIPNEEMLLAISEKGYVKRMKPNTFNLQNRGTIGKSVGKLRDSDAMSDFIVCHAHDRVLYFSDQGIVYSSPAYKIPECTRAAAGTPLIQFLSLSDGERITSIIPVSEFVEDQFLLMLTVNGYIKKVSLNSFSAIRSTGIIAIQLVPGDELKWVRCCTNDDLVAMASQNGMVILTSCENIRALGRNTRGGVAMKLREGDKIASMDIIPASLQKDLEVASKDSENNNKGTGPWLLFVSESGHGKRVPLSSFKQSRLNRVGLIGYKFFEEDRLAAVFAVGFSLTEDGESDEQVVLVSQSGTVNRIKVRDISIQSRFARGVILMRLEHAGKIQSASLISAADPELEESEPMPGLQSEASL</sequence>
<reference evidence="15 16" key="1">
    <citation type="submission" date="2020-10" db="EMBL/GenBank/DDBJ databases">
        <title>Plant Genome Project.</title>
        <authorList>
            <person name="Zhang R.-G."/>
        </authorList>
    </citation>
    <scope>NUCLEOTIDE SEQUENCE [LARGE SCALE GENOMIC DNA]</scope>
    <source>
        <strain evidence="15">FAFU-HL-1</strain>
        <tissue evidence="15">Leaf</tissue>
    </source>
</reference>
<dbReference type="GO" id="GO:0009330">
    <property type="term" value="C:DNA topoisomerase type II (double strand cut, ATP-hydrolyzing) complex"/>
    <property type="evidence" value="ECO:0007669"/>
    <property type="project" value="TreeGrafter"/>
</dbReference>
<dbReference type="InterPro" id="IPR006691">
    <property type="entry name" value="GyrA/parC_rep"/>
</dbReference>
<keyword evidence="9 12" id="KW-0238">DNA-binding</keyword>
<dbReference type="Gene3D" id="2.120.10.90">
    <property type="entry name" value="DNA gyrase/topoisomerase IV, subunit A, C-terminal"/>
    <property type="match status" value="1"/>
</dbReference>
<dbReference type="SMART" id="SM00434">
    <property type="entry name" value="TOP4c"/>
    <property type="match status" value="1"/>
</dbReference>
<dbReference type="GO" id="GO:0003677">
    <property type="term" value="F:DNA binding"/>
    <property type="evidence" value="ECO:0007669"/>
    <property type="project" value="UniProtKB-UniRule"/>
</dbReference>
<keyword evidence="10 12" id="KW-0413">Isomerase</keyword>
<comment type="caution">
    <text evidence="15">The sequence shown here is derived from an EMBL/GenBank/DDBJ whole genome shotgun (WGS) entry which is preliminary data.</text>
</comment>
<evidence type="ECO:0000256" key="6">
    <source>
        <dbReference type="ARBA" id="ARBA00022741"/>
    </source>
</evidence>
<dbReference type="NCBIfam" id="TIGR01063">
    <property type="entry name" value="gyrA"/>
    <property type="match status" value="1"/>
</dbReference>
<dbReference type="SUPFAM" id="SSF101904">
    <property type="entry name" value="GyrA/ParC C-terminal domain-like"/>
    <property type="match status" value="1"/>
</dbReference>
<name>A0A835JTZ8_9ROSI</name>
<protein>
    <recommendedName>
        <fullName evidence="11">DNA gyrase subunit A, chloroplastic/mitochondrial</fullName>
        <ecNumber evidence="5">5.6.2.2</ecNumber>
    </recommendedName>
</protein>
<evidence type="ECO:0000256" key="2">
    <source>
        <dbReference type="ARBA" id="ARBA00004173"/>
    </source>
</evidence>
<evidence type="ECO:0000313" key="16">
    <source>
        <dbReference type="Proteomes" id="UP000657918"/>
    </source>
</evidence>
<evidence type="ECO:0000256" key="3">
    <source>
        <dbReference type="ARBA" id="ARBA00004229"/>
    </source>
</evidence>
<organism evidence="15 16">
    <name type="scientific">Salix dunnii</name>
    <dbReference type="NCBI Taxonomy" id="1413687"/>
    <lineage>
        <taxon>Eukaryota</taxon>
        <taxon>Viridiplantae</taxon>
        <taxon>Streptophyta</taxon>
        <taxon>Embryophyta</taxon>
        <taxon>Tracheophyta</taxon>
        <taxon>Spermatophyta</taxon>
        <taxon>Magnoliopsida</taxon>
        <taxon>eudicotyledons</taxon>
        <taxon>Gunneridae</taxon>
        <taxon>Pentapetalae</taxon>
        <taxon>rosids</taxon>
        <taxon>fabids</taxon>
        <taxon>Malpighiales</taxon>
        <taxon>Salicaceae</taxon>
        <taxon>Saliceae</taxon>
        <taxon>Salix</taxon>
    </lineage>
</organism>
<comment type="catalytic activity">
    <reaction evidence="1 12">
        <text>ATP-dependent breakage, passage and rejoining of double-stranded DNA.</text>
        <dbReference type="EC" id="5.6.2.2"/>
    </reaction>
</comment>
<dbReference type="EMBL" id="JADGMS010000010">
    <property type="protein sequence ID" value="KAF9675061.1"/>
    <property type="molecule type" value="Genomic_DNA"/>
</dbReference>
<keyword evidence="16" id="KW-1185">Reference proteome</keyword>
<evidence type="ECO:0000256" key="7">
    <source>
        <dbReference type="ARBA" id="ARBA00022840"/>
    </source>
</evidence>
<dbReference type="InterPro" id="IPR002205">
    <property type="entry name" value="Topo_IIA_dom_A"/>
</dbReference>
<dbReference type="PANTHER" id="PTHR43493">
    <property type="entry name" value="DNA GYRASE/TOPOISOMERASE SUBUNIT A"/>
    <property type="match status" value="1"/>
</dbReference>
<accession>A0A835JTZ8</accession>
<dbReference type="SUPFAM" id="SSF56719">
    <property type="entry name" value="Type II DNA topoisomerase"/>
    <property type="match status" value="1"/>
</dbReference>
<comment type="similarity">
    <text evidence="4">Belongs to the type II topoisomerase GyrA/ParC subunit family.</text>
</comment>
<dbReference type="OrthoDB" id="276498at2759"/>
<dbReference type="Pfam" id="PF00521">
    <property type="entry name" value="DNA_topoisoIV"/>
    <property type="match status" value="1"/>
</dbReference>
<evidence type="ECO:0000256" key="10">
    <source>
        <dbReference type="ARBA" id="ARBA00023235"/>
    </source>
</evidence>
<proteinExistence type="inferred from homology"/>
<evidence type="ECO:0000256" key="13">
    <source>
        <dbReference type="SAM" id="MobiDB-lite"/>
    </source>
</evidence>